<organism evidence="2 3">
    <name type="scientific">Cymbomonas tetramitiformis</name>
    <dbReference type="NCBI Taxonomy" id="36881"/>
    <lineage>
        <taxon>Eukaryota</taxon>
        <taxon>Viridiplantae</taxon>
        <taxon>Chlorophyta</taxon>
        <taxon>Pyramimonadophyceae</taxon>
        <taxon>Pyramimonadales</taxon>
        <taxon>Pyramimonadaceae</taxon>
        <taxon>Cymbomonas</taxon>
    </lineage>
</organism>
<gene>
    <name evidence="2" type="ORF">CYMTET_22291</name>
</gene>
<accession>A0AAE0G080</accession>
<evidence type="ECO:0000313" key="2">
    <source>
        <dbReference type="EMBL" id="KAK3269261.1"/>
    </source>
</evidence>
<dbReference type="AlphaFoldDB" id="A0AAE0G080"/>
<protein>
    <submittedName>
        <fullName evidence="2">Uncharacterized protein</fullName>
    </submittedName>
</protein>
<proteinExistence type="predicted"/>
<sequence>MLDKFDVEAVVQFVEHIDPVEAARRMNCMTSPVAPVVLALKPDTAKHLLEKMTAKQVAEVLVAVQAPLGANLLAQMPHIRAVQALAYLTHISIKRSAELIEEMHPSIGSQILSGLYFPLSLQVCRRLTPTITGQLVSHMLFTKGSSYVAALYTVDIFRASSYAIDSLRNASSAFVASLVNGKFNLAEHGGEAVLPRGLLIKQLPPEKLSEALLVMEGKAMVVMLGQMQPINIARVISVTPSLAQASHLLTVVSPSRVTFICENIEPPEKRWRLIELMATSRATDLLSWMRPPLAAQTIVRLADDKARSCLQKLDSAICTTILELIPCSEAVQLLVRLMEPAWVAQSLTRAIPHFAAEIASMMPTTFLTKVLQVMPPGALSKLLLHVNGDPGRVELLKVLDPEAAAAVLVCMSPPFACGLLLAFPAPYMAQLITAIPLKDVAEMLDMNDQHYRVKAALTKLNPAFIVSLLQAVERPTACGILQQLGDRVEQIEAELPFSLRKELRRVKRQTIFGEYKWPVMIQNLMLTLLEKVQRDLEHTEKAWRKAEEEMHRIMKAGNVGLQDPGPFFGRFLRGAQHRDLQALVERSGGADSNGPSGKANDPEDMSTVDIEWGRLGALFNDPSMLLRTWINRQLARASGLGVPHVERVYDLSEEVFEDGHHLAVLLHVLSNGKAGTVPNAGKGTVHIGWHTEYGKGELLKEVLRVAASLFAFPLEVEASRPADKQTSSNLPADKQTSSNLPADKQTSSNLPVDKQTSSNLPEDEQTSSNLPADEQTSSNLPLCMRLIAFLYQTVPNLERLYKQPPLSPQIERMIDRVKMSRKQDTMNFEVWSSLEQDVWNIYDESLKQQHAAAIMSALHAGSTGIVWDMVAFMS</sequence>
<evidence type="ECO:0000313" key="3">
    <source>
        <dbReference type="Proteomes" id="UP001190700"/>
    </source>
</evidence>
<name>A0AAE0G080_9CHLO</name>
<dbReference type="Proteomes" id="UP001190700">
    <property type="component" value="Unassembled WGS sequence"/>
</dbReference>
<reference evidence="2 3" key="1">
    <citation type="journal article" date="2015" name="Genome Biol. Evol.">
        <title>Comparative Genomics of a Bacterivorous Green Alga Reveals Evolutionary Causalities and Consequences of Phago-Mixotrophic Mode of Nutrition.</title>
        <authorList>
            <person name="Burns J.A."/>
            <person name="Paasch A."/>
            <person name="Narechania A."/>
            <person name="Kim E."/>
        </authorList>
    </citation>
    <scope>NUCLEOTIDE SEQUENCE [LARGE SCALE GENOMIC DNA]</scope>
    <source>
        <strain evidence="2 3">PLY_AMNH</strain>
    </source>
</reference>
<keyword evidence="3" id="KW-1185">Reference proteome</keyword>
<dbReference type="EMBL" id="LGRX02011108">
    <property type="protein sequence ID" value="KAK3269261.1"/>
    <property type="molecule type" value="Genomic_DNA"/>
</dbReference>
<feature type="region of interest" description="Disordered" evidence="1">
    <location>
        <begin position="720"/>
        <end position="776"/>
    </location>
</feature>
<dbReference type="SUPFAM" id="SSF158791">
    <property type="entry name" value="MgtE N-terminal domain-like"/>
    <property type="match status" value="2"/>
</dbReference>
<comment type="caution">
    <text evidence="2">The sequence shown here is derived from an EMBL/GenBank/DDBJ whole genome shotgun (WGS) entry which is preliminary data.</text>
</comment>
<evidence type="ECO:0000256" key="1">
    <source>
        <dbReference type="SAM" id="MobiDB-lite"/>
    </source>
</evidence>
<feature type="compositionally biased region" description="Polar residues" evidence="1">
    <location>
        <begin position="724"/>
        <end position="776"/>
    </location>
</feature>